<dbReference type="KEGG" id="hro:HELRODRAFT_172360"/>
<name>T1F581_HELRO</name>
<dbReference type="EnsemblMetazoa" id="HelroT172360">
    <property type="protein sequence ID" value="HelroP172360"/>
    <property type="gene ID" value="HelroG172360"/>
</dbReference>
<dbReference type="AlphaFoldDB" id="T1F581"/>
<keyword evidence="3" id="KW-1185">Reference proteome</keyword>
<sequence length="115" mass="13412">MAFASPSPLCRTPSAMLGRMPSIYDHDVSNHMIRSNSFAQSQTFYNKNRNAVYNRFSKSDWENSNKNYFNLSDKERSFAERLRADVEVIKMAIDQNVPFSEFLLKECHAAKMYKK</sequence>
<protein>
    <submittedName>
        <fullName evidence="1 2">Uncharacterized protein</fullName>
    </submittedName>
</protein>
<accession>T1F581</accession>
<reference evidence="2" key="3">
    <citation type="submission" date="2015-06" db="UniProtKB">
        <authorList>
            <consortium name="EnsemblMetazoa"/>
        </authorList>
    </citation>
    <scope>IDENTIFICATION</scope>
</reference>
<dbReference type="OrthoDB" id="10588975at2759"/>
<evidence type="ECO:0000313" key="2">
    <source>
        <dbReference type="EnsemblMetazoa" id="HelroP172360"/>
    </source>
</evidence>
<dbReference type="HOGENOM" id="CLU_2111470_0_0_1"/>
<dbReference type="Proteomes" id="UP000015101">
    <property type="component" value="Unassembled WGS sequence"/>
</dbReference>
<proteinExistence type="predicted"/>
<dbReference type="GeneID" id="20203980"/>
<gene>
    <name evidence="2" type="primary">20203980</name>
    <name evidence="1" type="ORF">HELRODRAFT_172360</name>
</gene>
<dbReference type="EMBL" id="KB096457">
    <property type="protein sequence ID" value="ESO04690.1"/>
    <property type="molecule type" value="Genomic_DNA"/>
</dbReference>
<dbReference type="RefSeq" id="XP_009017269.1">
    <property type="nucleotide sequence ID" value="XM_009019021.1"/>
</dbReference>
<dbReference type="CTD" id="20203980"/>
<reference evidence="1 3" key="2">
    <citation type="journal article" date="2013" name="Nature">
        <title>Insights into bilaterian evolution from three spiralian genomes.</title>
        <authorList>
            <person name="Simakov O."/>
            <person name="Marletaz F."/>
            <person name="Cho S.J."/>
            <person name="Edsinger-Gonzales E."/>
            <person name="Havlak P."/>
            <person name="Hellsten U."/>
            <person name="Kuo D.H."/>
            <person name="Larsson T."/>
            <person name="Lv J."/>
            <person name="Arendt D."/>
            <person name="Savage R."/>
            <person name="Osoegawa K."/>
            <person name="de Jong P."/>
            <person name="Grimwood J."/>
            <person name="Chapman J.A."/>
            <person name="Shapiro H."/>
            <person name="Aerts A."/>
            <person name="Otillar R.P."/>
            <person name="Terry A.Y."/>
            <person name="Boore J.L."/>
            <person name="Grigoriev I.V."/>
            <person name="Lindberg D.R."/>
            <person name="Seaver E.C."/>
            <person name="Weisblat D.A."/>
            <person name="Putnam N.H."/>
            <person name="Rokhsar D.S."/>
        </authorList>
    </citation>
    <scope>NUCLEOTIDE SEQUENCE</scope>
</reference>
<dbReference type="EMBL" id="AMQM01004173">
    <property type="status" value="NOT_ANNOTATED_CDS"/>
    <property type="molecule type" value="Genomic_DNA"/>
</dbReference>
<evidence type="ECO:0000313" key="3">
    <source>
        <dbReference type="Proteomes" id="UP000015101"/>
    </source>
</evidence>
<organism evidence="2 3">
    <name type="scientific">Helobdella robusta</name>
    <name type="common">Californian leech</name>
    <dbReference type="NCBI Taxonomy" id="6412"/>
    <lineage>
        <taxon>Eukaryota</taxon>
        <taxon>Metazoa</taxon>
        <taxon>Spiralia</taxon>
        <taxon>Lophotrochozoa</taxon>
        <taxon>Annelida</taxon>
        <taxon>Clitellata</taxon>
        <taxon>Hirudinea</taxon>
        <taxon>Rhynchobdellida</taxon>
        <taxon>Glossiphoniidae</taxon>
        <taxon>Helobdella</taxon>
    </lineage>
</organism>
<evidence type="ECO:0000313" key="1">
    <source>
        <dbReference type="EMBL" id="ESO04690.1"/>
    </source>
</evidence>
<dbReference type="InParanoid" id="T1F581"/>
<reference evidence="3" key="1">
    <citation type="submission" date="2012-12" db="EMBL/GenBank/DDBJ databases">
        <authorList>
            <person name="Hellsten U."/>
            <person name="Grimwood J."/>
            <person name="Chapman J.A."/>
            <person name="Shapiro H."/>
            <person name="Aerts A."/>
            <person name="Otillar R.P."/>
            <person name="Terry A.Y."/>
            <person name="Boore J.L."/>
            <person name="Simakov O."/>
            <person name="Marletaz F."/>
            <person name="Cho S.-J."/>
            <person name="Edsinger-Gonzales E."/>
            <person name="Havlak P."/>
            <person name="Kuo D.-H."/>
            <person name="Larsson T."/>
            <person name="Lv J."/>
            <person name="Arendt D."/>
            <person name="Savage R."/>
            <person name="Osoegawa K."/>
            <person name="de Jong P."/>
            <person name="Lindberg D.R."/>
            <person name="Seaver E.C."/>
            <person name="Weisblat D.A."/>
            <person name="Putnam N.H."/>
            <person name="Grigoriev I.V."/>
            <person name="Rokhsar D.S."/>
        </authorList>
    </citation>
    <scope>NUCLEOTIDE SEQUENCE</scope>
</reference>